<dbReference type="AlphaFoldDB" id="A0A369XKH4"/>
<protein>
    <submittedName>
        <fullName evidence="2">Type 1 glutamine amidotransferase</fullName>
    </submittedName>
</protein>
<dbReference type="PANTHER" id="PTHR42695:SF5">
    <property type="entry name" value="GLUTAMINE AMIDOTRANSFERASE YLR126C-RELATED"/>
    <property type="match status" value="1"/>
</dbReference>
<evidence type="ECO:0000313" key="3">
    <source>
        <dbReference type="Proteomes" id="UP000253831"/>
    </source>
</evidence>
<keyword evidence="2" id="KW-0808">Transferase</keyword>
<comment type="caution">
    <text evidence="2">The sequence shown here is derived from an EMBL/GenBank/DDBJ whole genome shotgun (WGS) entry which is preliminary data.</text>
</comment>
<proteinExistence type="predicted"/>
<dbReference type="PROSITE" id="PS51273">
    <property type="entry name" value="GATASE_TYPE_1"/>
    <property type="match status" value="1"/>
</dbReference>
<dbReference type="Pfam" id="PF00117">
    <property type="entry name" value="GATase"/>
    <property type="match status" value="1"/>
</dbReference>
<dbReference type="InterPro" id="IPR029062">
    <property type="entry name" value="Class_I_gatase-like"/>
</dbReference>
<dbReference type="GO" id="GO:0005829">
    <property type="term" value="C:cytosol"/>
    <property type="evidence" value="ECO:0007669"/>
    <property type="project" value="TreeGrafter"/>
</dbReference>
<dbReference type="InterPro" id="IPR044992">
    <property type="entry name" value="ChyE-like"/>
</dbReference>
<dbReference type="GO" id="GO:0016740">
    <property type="term" value="F:transferase activity"/>
    <property type="evidence" value="ECO:0007669"/>
    <property type="project" value="UniProtKB-KW"/>
</dbReference>
<keyword evidence="2" id="KW-0315">Glutamine amidotransferase</keyword>
<dbReference type="SUPFAM" id="SSF52317">
    <property type="entry name" value="Class I glutamine amidotransferase-like"/>
    <property type="match status" value="1"/>
</dbReference>
<dbReference type="CDD" id="cd01741">
    <property type="entry name" value="GATase1_1"/>
    <property type="match status" value="1"/>
</dbReference>
<reference evidence="2 3" key="1">
    <citation type="submission" date="2018-05" db="EMBL/GenBank/DDBJ databases">
        <title>Integrated omic analyses show evidence that a Ca. Accumulibacter phosphatis strain performs denitrification under micro-aerobic conditions.</title>
        <authorList>
            <person name="Camejo P.Y."/>
            <person name="Katherine M.D."/>
            <person name="Daniel N.R."/>
        </authorList>
    </citation>
    <scope>NUCLEOTIDE SEQUENCE [LARGE SCALE GENOMIC DNA]</scope>
    <source>
        <strain evidence="2">UW-LDO-IC</strain>
    </source>
</reference>
<evidence type="ECO:0000259" key="1">
    <source>
        <dbReference type="Pfam" id="PF00117"/>
    </source>
</evidence>
<name>A0A369XKH4_9PROT</name>
<accession>A0A369XKH4</accession>
<organism evidence="2 3">
    <name type="scientific">Candidatus Accumulibacter meliphilus</name>
    <dbReference type="NCBI Taxonomy" id="2211374"/>
    <lineage>
        <taxon>Bacteria</taxon>
        <taxon>Pseudomonadati</taxon>
        <taxon>Pseudomonadota</taxon>
        <taxon>Betaproteobacteria</taxon>
        <taxon>Candidatus Accumulibacter</taxon>
    </lineage>
</organism>
<evidence type="ECO:0000313" key="2">
    <source>
        <dbReference type="EMBL" id="RDE48757.1"/>
    </source>
</evidence>
<dbReference type="Gene3D" id="3.40.50.880">
    <property type="match status" value="1"/>
</dbReference>
<dbReference type="InterPro" id="IPR017926">
    <property type="entry name" value="GATASE"/>
</dbReference>
<dbReference type="EMBL" id="QPGA01000096">
    <property type="protein sequence ID" value="RDE48757.1"/>
    <property type="molecule type" value="Genomic_DNA"/>
</dbReference>
<dbReference type="FunFam" id="3.40.50.880:FF:000033">
    <property type="entry name" value="Glutamine amidotransferase class-I"/>
    <property type="match status" value="1"/>
</dbReference>
<feature type="domain" description="Glutamine amidotransferase" evidence="1">
    <location>
        <begin position="16"/>
        <end position="184"/>
    </location>
</feature>
<sequence length="243" mass="26806">MNIHYLQHVPFEGLGSIEEWIRHGGHALGATRLYRGDPLPDIHTVDLLVVLGGPMNIYEEADYPWLVKEKRFIERAIAAGRRVLGICLGAQLVADVLGARVYANADKEIGWFPVEKTEAVSGDSLFEAFPRQIDVFHWHGDTYDIPAGAVRAARSAGCANQAFVYDGRVVGLQFHLETTLDSAQQLIAHGANEVVQARYIQMPQEILAGASRFDAINRVMHDLLDRLATNSPERIAPAGGETR</sequence>
<gene>
    <name evidence="2" type="ORF">DVS81_20345</name>
</gene>
<dbReference type="PANTHER" id="PTHR42695">
    <property type="entry name" value="GLUTAMINE AMIDOTRANSFERASE YLR126C-RELATED"/>
    <property type="match status" value="1"/>
</dbReference>
<dbReference type="Proteomes" id="UP000253831">
    <property type="component" value="Unassembled WGS sequence"/>
</dbReference>